<dbReference type="PROSITE" id="PS50926">
    <property type="entry name" value="TRAM"/>
    <property type="match status" value="1"/>
</dbReference>
<evidence type="ECO:0000256" key="1">
    <source>
        <dbReference type="ARBA" id="ARBA00022603"/>
    </source>
</evidence>
<keyword evidence="7" id="KW-1185">Reference proteome</keyword>
<feature type="binding site" evidence="4">
    <location>
        <position position="234"/>
    </location>
    <ligand>
        <name>S-adenosyl-L-methionine</name>
        <dbReference type="ChEBI" id="CHEBI:59789"/>
    </ligand>
</feature>
<dbReference type="GO" id="GO:0070475">
    <property type="term" value="P:rRNA base methylation"/>
    <property type="evidence" value="ECO:0007669"/>
    <property type="project" value="TreeGrafter"/>
</dbReference>
<dbReference type="InterPro" id="IPR012340">
    <property type="entry name" value="NA-bd_OB-fold"/>
</dbReference>
<dbReference type="PANTHER" id="PTHR11061:SF30">
    <property type="entry name" value="TRNA (URACIL(54)-C(5))-METHYLTRANSFERASE"/>
    <property type="match status" value="1"/>
</dbReference>
<dbReference type="InterPro" id="IPR010280">
    <property type="entry name" value="U5_MeTrfase_fam"/>
</dbReference>
<keyword evidence="2 4" id="KW-0808">Transferase</keyword>
<feature type="binding site" evidence="4">
    <location>
        <position position="263"/>
    </location>
    <ligand>
        <name>S-adenosyl-L-methionine</name>
        <dbReference type="ChEBI" id="CHEBI:59789"/>
    </ligand>
</feature>
<evidence type="ECO:0000313" key="7">
    <source>
        <dbReference type="Proteomes" id="UP000217171"/>
    </source>
</evidence>
<evidence type="ECO:0000259" key="5">
    <source>
        <dbReference type="PROSITE" id="PS50926"/>
    </source>
</evidence>
<dbReference type="AlphaFoldDB" id="A0A249K8S7"/>
<dbReference type="Pfam" id="PF05958">
    <property type="entry name" value="tRNA_U5-meth_tr"/>
    <property type="match status" value="1"/>
</dbReference>
<dbReference type="Proteomes" id="UP000217171">
    <property type="component" value="Chromosome"/>
</dbReference>
<dbReference type="Gene3D" id="2.40.50.140">
    <property type="entry name" value="Nucleic acid-binding proteins"/>
    <property type="match status" value="1"/>
</dbReference>
<name>A0A249K8S7_9ACTN</name>
<dbReference type="Pfam" id="PF01938">
    <property type="entry name" value="TRAM"/>
    <property type="match status" value="1"/>
</dbReference>
<dbReference type="InterPro" id="IPR029063">
    <property type="entry name" value="SAM-dependent_MTases_sf"/>
</dbReference>
<dbReference type="PROSITE" id="PS51687">
    <property type="entry name" value="SAM_MT_RNA_M5U"/>
    <property type="match status" value="1"/>
</dbReference>
<evidence type="ECO:0000256" key="2">
    <source>
        <dbReference type="ARBA" id="ARBA00022679"/>
    </source>
</evidence>
<keyword evidence="1 4" id="KW-0489">Methyltransferase</keyword>
<feature type="domain" description="TRAM" evidence="5">
    <location>
        <begin position="8"/>
        <end position="66"/>
    </location>
</feature>
<dbReference type="PANTHER" id="PTHR11061">
    <property type="entry name" value="RNA M5U METHYLTRANSFERASE"/>
    <property type="match status" value="1"/>
</dbReference>
<evidence type="ECO:0000256" key="4">
    <source>
        <dbReference type="PROSITE-ProRule" id="PRU01024"/>
    </source>
</evidence>
<sequence>MELNAQERLKIGQIVELQIGPIAHGGHFVARYNGQVIFVRHGISDELVKIKITAVSAKIAHADVVEVVTPSPDRISPPCVYAGRCGGCDFQHINIEKQRDLKVSIVKEQFLRIGKIDLDLLGIDLKMSAVEPVDGLHWRTRMDFAVSPNGQIGFFGARSNEVVEIKDCLIADSRMDVAGLANRSWKSDARVEVAVSSTNEVSVMRSGSSISGPTQIVEQVGGNSFKIAPNAFWQSHKAAPVELVKAVMALLEIKKNDHICDLYSGVGLFAAALLKEVSDLGFVTLIESDKTAVADARRIFANKQNVKILQGLVAQQLPIVKRADLILLDPPRTGAGEVVVKQMVKFGPRKILYVACDPAALARDAKTLAESGYKLDHIQAFDLFPMTQHIECVASFSPVTR</sequence>
<feature type="active site" description="Nucleophile" evidence="4">
    <location>
        <position position="356"/>
    </location>
</feature>
<dbReference type="SUPFAM" id="SSF50249">
    <property type="entry name" value="Nucleic acid-binding proteins"/>
    <property type="match status" value="1"/>
</dbReference>
<evidence type="ECO:0000256" key="3">
    <source>
        <dbReference type="ARBA" id="ARBA00022691"/>
    </source>
</evidence>
<dbReference type="OrthoDB" id="9804590at2"/>
<dbReference type="InterPro" id="IPR030391">
    <property type="entry name" value="MeTrfase_TrmA_CS"/>
</dbReference>
<gene>
    <name evidence="6" type="ORF">B1s21160_02395</name>
</gene>
<dbReference type="Gene3D" id="3.40.50.150">
    <property type="entry name" value="Vaccinia Virus protein VP39"/>
    <property type="match status" value="2"/>
</dbReference>
<evidence type="ECO:0000313" key="6">
    <source>
        <dbReference type="EMBL" id="ASY13194.1"/>
    </source>
</evidence>
<accession>A0A249K8S7</accession>
<comment type="similarity">
    <text evidence="4">Belongs to the class I-like SAM-binding methyltransferase superfamily. RNA M5U methyltransferase family.</text>
</comment>
<reference evidence="6 7" key="1">
    <citation type="submission" date="2016-07" db="EMBL/GenBank/DDBJ databases">
        <title>High microdiversification within the ubiquitous acI lineage of Actinobacteria.</title>
        <authorList>
            <person name="Neuenschwander S.M."/>
            <person name="Salcher M."/>
            <person name="Ghai R."/>
            <person name="Pernthaler J."/>
        </authorList>
    </citation>
    <scope>NUCLEOTIDE SEQUENCE [LARGE SCALE GENOMIC DNA]</scope>
    <source>
        <strain evidence="6">MMS-21-160</strain>
    </source>
</reference>
<feature type="binding site" evidence="4">
    <location>
        <position position="287"/>
    </location>
    <ligand>
        <name>S-adenosyl-L-methionine</name>
        <dbReference type="ChEBI" id="CHEBI:59789"/>
    </ligand>
</feature>
<dbReference type="EMBL" id="CP016771">
    <property type="protein sequence ID" value="ASY13194.1"/>
    <property type="molecule type" value="Genomic_DNA"/>
</dbReference>
<dbReference type="RefSeq" id="WP_095672272.1">
    <property type="nucleotide sequence ID" value="NZ_CP016771.1"/>
</dbReference>
<keyword evidence="3 4" id="KW-0949">S-adenosyl-L-methionine</keyword>
<protein>
    <submittedName>
        <fullName evidence="6">16S rRNA (Cytosine(1402)-N(4))-methyltransferase</fullName>
    </submittedName>
</protein>
<organism evidence="6 7">
    <name type="scientific">Candidatus Nanopelagicus hibericus</name>
    <dbReference type="NCBI Taxonomy" id="1884915"/>
    <lineage>
        <taxon>Bacteria</taxon>
        <taxon>Bacillati</taxon>
        <taxon>Actinomycetota</taxon>
        <taxon>Actinomycetes</taxon>
        <taxon>Candidatus Nanopelagicales</taxon>
        <taxon>Candidatus Nanopelagicaceae</taxon>
        <taxon>Candidatus Nanopelagicus</taxon>
    </lineage>
</organism>
<dbReference type="PROSITE" id="PS01231">
    <property type="entry name" value="TRMA_2"/>
    <property type="match status" value="1"/>
</dbReference>
<dbReference type="KEGG" id="nhi:B1s21160_02395"/>
<dbReference type="SUPFAM" id="SSF53335">
    <property type="entry name" value="S-adenosyl-L-methionine-dependent methyltransferases"/>
    <property type="match status" value="1"/>
</dbReference>
<dbReference type="InterPro" id="IPR002792">
    <property type="entry name" value="TRAM_dom"/>
</dbReference>
<dbReference type="GO" id="GO:0070041">
    <property type="term" value="F:rRNA (uridine-C5-)-methyltransferase activity"/>
    <property type="evidence" value="ECO:0007669"/>
    <property type="project" value="TreeGrafter"/>
</dbReference>
<feature type="binding site" evidence="4">
    <location>
        <position position="329"/>
    </location>
    <ligand>
        <name>S-adenosyl-L-methionine</name>
        <dbReference type="ChEBI" id="CHEBI:59789"/>
    </ligand>
</feature>
<proteinExistence type="inferred from homology"/>